<accession>A0AA90NW75</accession>
<dbReference type="InterPro" id="IPR052196">
    <property type="entry name" value="Bact_Kbp"/>
</dbReference>
<dbReference type="Proteomes" id="UP001178148">
    <property type="component" value="Unassembled WGS sequence"/>
</dbReference>
<organism evidence="2 3">
    <name type="scientific">Candidatus Endonucleibacter bathymodioli</name>
    <dbReference type="NCBI Taxonomy" id="539814"/>
    <lineage>
        <taxon>Bacteria</taxon>
        <taxon>Pseudomonadati</taxon>
        <taxon>Pseudomonadota</taxon>
        <taxon>Gammaproteobacteria</taxon>
        <taxon>Oceanospirillales</taxon>
        <taxon>Endozoicomonadaceae</taxon>
        <taxon>Candidatus Endonucleibacter</taxon>
    </lineage>
</organism>
<dbReference type="InterPro" id="IPR036779">
    <property type="entry name" value="LysM_dom_sf"/>
</dbReference>
<name>A0AA90NW75_9GAMM</name>
<dbReference type="Pfam" id="PF01476">
    <property type="entry name" value="LysM"/>
    <property type="match status" value="1"/>
</dbReference>
<gene>
    <name evidence="2" type="ORF">QS748_01805</name>
</gene>
<dbReference type="EMBL" id="JASXSV010000002">
    <property type="protein sequence ID" value="MDP0587991.1"/>
    <property type="molecule type" value="Genomic_DNA"/>
</dbReference>
<evidence type="ECO:0000313" key="3">
    <source>
        <dbReference type="Proteomes" id="UP001178148"/>
    </source>
</evidence>
<keyword evidence="3" id="KW-1185">Reference proteome</keyword>
<dbReference type="AlphaFoldDB" id="A0AA90NW75"/>
<feature type="domain" description="LysM" evidence="1">
    <location>
        <begin position="35"/>
        <end position="83"/>
    </location>
</feature>
<reference evidence="2 3" key="1">
    <citation type="journal article" date="2023" name="bioRxiv">
        <title>An intranuclear bacterial parasite of deep-sea mussels expresses apoptosis inhibitors acquired from its host.</title>
        <authorList>
            <person name="Gonzalez Porras M.A."/>
            <person name="Assie A."/>
            <person name="Tietjen M."/>
            <person name="Violette M."/>
            <person name="Kleiner M."/>
            <person name="Gruber-Vodicka H."/>
            <person name="Dubilier N."/>
            <person name="Leisch N."/>
        </authorList>
    </citation>
    <scope>NUCLEOTIDE SEQUENCE [LARGE SCALE GENOMIC DNA]</scope>
    <source>
        <strain evidence="2">IAP13</strain>
    </source>
</reference>
<protein>
    <submittedName>
        <fullName evidence="2">LysM peptidoglycan-binding domain-containing protein</fullName>
    </submittedName>
</protein>
<dbReference type="SUPFAM" id="SSF54106">
    <property type="entry name" value="LysM domain"/>
    <property type="match status" value="1"/>
</dbReference>
<dbReference type="PANTHER" id="PTHR34700">
    <property type="entry name" value="POTASSIUM BINDING PROTEIN KBP"/>
    <property type="match status" value="1"/>
</dbReference>
<evidence type="ECO:0000313" key="2">
    <source>
        <dbReference type="EMBL" id="MDP0587991.1"/>
    </source>
</evidence>
<comment type="caution">
    <text evidence="2">The sequence shown here is derived from an EMBL/GenBank/DDBJ whole genome shotgun (WGS) entry which is preliminary data.</text>
</comment>
<evidence type="ECO:0000259" key="1">
    <source>
        <dbReference type="PROSITE" id="PS51782"/>
    </source>
</evidence>
<dbReference type="CDD" id="cd00118">
    <property type="entry name" value="LysM"/>
    <property type="match status" value="1"/>
</dbReference>
<proteinExistence type="predicted"/>
<dbReference type="SMART" id="SM00257">
    <property type="entry name" value="LysM"/>
    <property type="match status" value="1"/>
</dbReference>
<dbReference type="PANTHER" id="PTHR34700:SF8">
    <property type="entry name" value="POTASSIUM BINDING PROTEIN KBP"/>
    <property type="match status" value="1"/>
</dbReference>
<dbReference type="Gene3D" id="3.10.350.10">
    <property type="entry name" value="LysM domain"/>
    <property type="match status" value="1"/>
</dbReference>
<dbReference type="PROSITE" id="PS51782">
    <property type="entry name" value="LYSM"/>
    <property type="match status" value="1"/>
</dbReference>
<dbReference type="InterPro" id="IPR018392">
    <property type="entry name" value="LysM"/>
</dbReference>
<sequence>MGTNVMWRLLSVLIMVGSFVFPASSQSIVKEGVEGSYTIKKGDSLWKVAEHFLENPKRWKEIWLANPQIKNPNLLYPGDVVTLLYVDGKPRLTVSSRETEGKPLLTESKRNGVSRTIKMSPKIKATSLDKKTIIVPLSQIARFLSVNRIFKNSSELAKAPYIFSMHNHRIIAGPGDQVYIRGYLFDRPGRYAIIREGKKILDPFTGKVSGVEGIKIADAKLIHLVDGKGVVEVLDARMSVKIGDRLFGADVFVPELEFFPKTPNETVTGKLLAVVGERIKAGKYDSVIISLGAREGLQPGDMLAVQESSLVRDEVTGKNIRLPIKKLGSIMVYRPFERLSYGIVMSSIEDLQVGDDLTNY</sequence>